<reference evidence="21 22" key="3">
    <citation type="journal article" date="2017" name="BMC Genomics">
        <title>Comparative and functional genomics of the Lactococcus lactis taxon; insights into evolution and niche adaptation.</title>
        <authorList>
            <person name="Kelleher P."/>
            <person name="Bottacini F."/>
            <person name="Mahony J."/>
            <person name="Kilcawley K.N."/>
            <person name="van Sinderen D."/>
        </authorList>
    </citation>
    <scope>NUCLEOTIDE SEQUENCE [LARGE SCALE GENOMIC DNA]</scope>
    <source>
        <strain evidence="12 22">275</strain>
        <strain evidence="14 23">UC06</strain>
        <strain evidence="13 21">UC11</strain>
    </source>
</reference>
<evidence type="ECO:0000256" key="1">
    <source>
        <dbReference type="ARBA" id="ARBA00004651"/>
    </source>
</evidence>
<accession>A0A0A7SXT8</accession>
<dbReference type="Proteomes" id="UP000052991">
    <property type="component" value="Unassembled WGS sequence"/>
</dbReference>
<evidence type="ECO:0000313" key="19">
    <source>
        <dbReference type="Proteomes" id="UP000052991"/>
    </source>
</evidence>
<dbReference type="Proteomes" id="UP001055586">
    <property type="component" value="Chromosome"/>
</dbReference>
<dbReference type="Proteomes" id="UP000053719">
    <property type="component" value="Unassembled WGS sequence"/>
</dbReference>
<evidence type="ECO:0000256" key="3">
    <source>
        <dbReference type="ARBA" id="ARBA00022475"/>
    </source>
</evidence>
<sequence length="303" mass="33356">MIKYILKRLGLLLLTLFLIVTLTFFMMQVMPGTPFSNPKLTPDQLEILKHAYGLDKPLWQQYFIYVGHMFTGNFGTSFVYTNQPVITMIAQRLPVSMQLGVQALILGTILGAFMGKASARRKNGILDGIFGFVSVLGISVPSFVIGTLILLYLGFNLNLFPISGWGTFSQTIMPTIALSFAPMAVVTRFVRSEMIESLSSDYILLARAKGLSEKEVVNKHALRNSLIPMLTLIGPMAANLLTGSVLIEKIFSIPGIGSQFVDSIPAKDFPVIMATTIVYAVILMLFILVTDILTAIVDPRVRL</sequence>
<evidence type="ECO:0000313" key="23">
    <source>
        <dbReference type="Proteomes" id="UP000192095"/>
    </source>
</evidence>
<dbReference type="EMBL" id="CP090823">
    <property type="protein sequence ID" value="ARD95335.1"/>
    <property type="molecule type" value="Genomic_DNA"/>
</dbReference>
<evidence type="ECO:0000256" key="9">
    <source>
        <dbReference type="RuleBase" id="RU363032"/>
    </source>
</evidence>
<dbReference type="PANTHER" id="PTHR43163">
    <property type="entry name" value="DIPEPTIDE TRANSPORT SYSTEM PERMEASE PROTEIN DPPB-RELATED"/>
    <property type="match status" value="1"/>
</dbReference>
<keyword evidence="7 9" id="KW-1133">Transmembrane helix</keyword>
<evidence type="ECO:0000313" key="12">
    <source>
        <dbReference type="EMBL" id="ARD98021.1"/>
    </source>
</evidence>
<evidence type="ECO:0000313" key="15">
    <source>
        <dbReference type="EMBL" id="GAM81477.1"/>
    </source>
</evidence>
<dbReference type="EMBL" id="CP015904">
    <property type="protein sequence ID" value="ARE12663.1"/>
    <property type="molecule type" value="Genomic_DNA"/>
</dbReference>
<evidence type="ECO:0000256" key="8">
    <source>
        <dbReference type="ARBA" id="ARBA00023136"/>
    </source>
</evidence>
<reference evidence="14" key="5">
    <citation type="submission" date="2023-07" db="EMBL/GenBank/DDBJ databases">
        <authorList>
            <person name="McDonnell B."/>
        </authorList>
    </citation>
    <scope>NUCLEOTIDE SEQUENCE</scope>
    <source>
        <strain evidence="14">UC06</strain>
    </source>
</reference>
<evidence type="ECO:0000313" key="17">
    <source>
        <dbReference type="EMBL" id="KSU29897.1"/>
    </source>
</evidence>
<evidence type="ECO:0000313" key="18">
    <source>
        <dbReference type="Proteomes" id="UP000031847"/>
    </source>
</evidence>
<gene>
    <name evidence="15" type="ORF">JCM5805K_2601</name>
    <name evidence="11" type="ORF">LL229_0446</name>
    <name evidence="12" type="ORF">LL275_0384</name>
    <name evidence="14" type="ORF">LLUC06_0459</name>
    <name evidence="13" type="ORF">LLUC11_0327</name>
    <name evidence="16" type="ORF">M20_0318</name>
    <name evidence="17" type="ORF">N42_0283</name>
</gene>
<comment type="subcellular location">
    <subcellularLocation>
        <location evidence="1 9">Cell membrane</location>
        <topology evidence="1 9">Multi-pass membrane protein</topology>
    </subcellularLocation>
</comment>
<protein>
    <submittedName>
        <fullName evidence="11">ABC transporter permease</fullName>
    </submittedName>
    <submittedName>
        <fullName evidence="12">ABC-type dipeptide/oligopeptide/nickel transport system permease component</fullName>
    </submittedName>
    <submittedName>
        <fullName evidence="15">ABC-type dipeptide/oligopeptide/nickel transport systems, permease components</fullName>
    </submittedName>
    <submittedName>
        <fullName evidence="16">Oligopeptide transport system permease protein OppB</fullName>
    </submittedName>
</protein>
<evidence type="ECO:0000256" key="2">
    <source>
        <dbReference type="ARBA" id="ARBA00022448"/>
    </source>
</evidence>
<evidence type="ECO:0000313" key="22">
    <source>
        <dbReference type="Proteomes" id="UP000192085"/>
    </source>
</evidence>
<keyword evidence="4 9" id="KW-0812">Transmembrane</keyword>
<evidence type="ECO:0000313" key="11">
    <source>
        <dbReference type="EMBL" id="ARD95335.1"/>
    </source>
</evidence>
<evidence type="ECO:0000313" key="16">
    <source>
        <dbReference type="EMBL" id="KSU23247.1"/>
    </source>
</evidence>
<keyword evidence="2 9" id="KW-0813">Transport</keyword>
<dbReference type="InterPro" id="IPR000515">
    <property type="entry name" value="MetI-like"/>
</dbReference>
<keyword evidence="3" id="KW-1003">Cell membrane</keyword>
<dbReference type="RefSeq" id="WP_003131640.1">
    <property type="nucleotide sequence ID" value="NZ_BAABQR010000003.1"/>
</dbReference>
<dbReference type="OMA" id="VTDYLWH"/>
<dbReference type="Proteomes" id="UP000192085">
    <property type="component" value="Chromosome"/>
</dbReference>
<keyword evidence="5" id="KW-0571">Peptide transport</keyword>
<dbReference type="GO" id="GO:0015031">
    <property type="term" value="P:protein transport"/>
    <property type="evidence" value="ECO:0007669"/>
    <property type="project" value="UniProtKB-KW"/>
</dbReference>
<dbReference type="GO" id="GO:0055085">
    <property type="term" value="P:transmembrane transport"/>
    <property type="evidence" value="ECO:0007669"/>
    <property type="project" value="InterPro"/>
</dbReference>
<feature type="transmembrane region" description="Helical" evidence="9">
    <location>
        <begin position="129"/>
        <end position="152"/>
    </location>
</feature>
<evidence type="ECO:0000313" key="21">
    <source>
        <dbReference type="Proteomes" id="UP000192067"/>
    </source>
</evidence>
<keyword evidence="8 9" id="KW-0472">Membrane</keyword>
<dbReference type="InterPro" id="IPR045621">
    <property type="entry name" value="BPD_transp_1_N"/>
</dbReference>
<dbReference type="Gene3D" id="1.10.3720.10">
    <property type="entry name" value="MetI-like"/>
    <property type="match status" value="1"/>
</dbReference>
<proteinExistence type="inferred from homology"/>
<dbReference type="EMBL" id="LKLU01000007">
    <property type="protein sequence ID" value="KSU23247.1"/>
    <property type="molecule type" value="Genomic_DNA"/>
</dbReference>
<evidence type="ECO:0000256" key="5">
    <source>
        <dbReference type="ARBA" id="ARBA00022856"/>
    </source>
</evidence>
<dbReference type="GO" id="GO:0005886">
    <property type="term" value="C:plasma membrane"/>
    <property type="evidence" value="ECO:0007669"/>
    <property type="project" value="UniProtKB-SubCell"/>
</dbReference>
<feature type="transmembrane region" description="Helical" evidence="9">
    <location>
        <begin position="99"/>
        <end position="117"/>
    </location>
</feature>
<evidence type="ECO:0000313" key="14">
    <source>
        <dbReference type="EMBL" id="ARE20006.1"/>
    </source>
</evidence>
<dbReference type="Pfam" id="PF19300">
    <property type="entry name" value="BPD_transp_1_N"/>
    <property type="match status" value="1"/>
</dbReference>
<dbReference type="Pfam" id="PF00528">
    <property type="entry name" value="BPD_transp_1"/>
    <property type="match status" value="1"/>
</dbReference>
<evidence type="ECO:0000313" key="13">
    <source>
        <dbReference type="EMBL" id="ARE12663.1"/>
    </source>
</evidence>
<dbReference type="CDD" id="cd06261">
    <property type="entry name" value="TM_PBP2"/>
    <property type="match status" value="1"/>
</dbReference>
<reference evidence="19 20" key="2">
    <citation type="submission" date="2015-10" db="EMBL/GenBank/DDBJ databases">
        <title>Draft Genome Sequences of 11 Lactococcus lactis subspecies cremoris strains.</title>
        <authorList>
            <person name="Wels M."/>
            <person name="Backus L."/>
            <person name="Boekhorst J."/>
            <person name="Dijkstra A."/>
            <person name="Beerthuizen M."/>
            <person name="Kelly W."/>
            <person name="Siezen R."/>
            <person name="Bachmann H."/>
            <person name="Van Hijum S."/>
        </authorList>
    </citation>
    <scope>NUCLEOTIDE SEQUENCE [LARGE SCALE GENOMIC DNA]</scope>
    <source>
        <strain evidence="20">M20</strain>
        <strain evidence="19">N42</strain>
    </source>
</reference>
<feature type="transmembrane region" description="Helical" evidence="9">
    <location>
        <begin position="229"/>
        <end position="251"/>
    </location>
</feature>
<dbReference type="PANTHER" id="PTHR43163:SF6">
    <property type="entry name" value="DIPEPTIDE TRANSPORT SYSTEM PERMEASE PROTEIN DPPB-RELATED"/>
    <property type="match status" value="1"/>
</dbReference>
<dbReference type="SUPFAM" id="SSF161098">
    <property type="entry name" value="MetI-like"/>
    <property type="match status" value="1"/>
</dbReference>
<dbReference type="EMBL" id="CP015897">
    <property type="protein sequence ID" value="ARD98021.1"/>
    <property type="molecule type" value="Genomic_DNA"/>
</dbReference>
<dbReference type="GO" id="GO:0015833">
    <property type="term" value="P:peptide transport"/>
    <property type="evidence" value="ECO:0007669"/>
    <property type="project" value="UniProtKB-KW"/>
</dbReference>
<feature type="transmembrane region" description="Helical" evidence="9">
    <location>
        <begin position="9"/>
        <end position="30"/>
    </location>
</feature>
<evidence type="ECO:0000259" key="10">
    <source>
        <dbReference type="PROSITE" id="PS50928"/>
    </source>
</evidence>
<evidence type="ECO:0000256" key="4">
    <source>
        <dbReference type="ARBA" id="ARBA00022692"/>
    </source>
</evidence>
<reference evidence="16" key="4">
    <citation type="journal article" date="2017" name="Genome Announc.">
        <title>Draft Genome Sequences of 24 Lactococcus lactis Strains.</title>
        <authorList>
            <person name="Backus L."/>
            <person name="Wels M."/>
            <person name="Boekhorst J."/>
            <person name="Dijkstra A.R."/>
            <person name="Beerthuyzen M."/>
            <person name="Kelly W.J."/>
            <person name="Siezen R.J."/>
            <person name="van Hijum S.A."/>
            <person name="Bachmann H."/>
        </authorList>
    </citation>
    <scope>NUCLEOTIDE SEQUENCE</scope>
    <source>
        <strain evidence="16">M20</strain>
        <strain evidence="17">N42</strain>
    </source>
</reference>
<dbReference type="PATRIC" id="fig|1360.100.peg.279"/>
<dbReference type="Proteomes" id="UP000192095">
    <property type="component" value="Chromosome"/>
</dbReference>
<organism evidence="15 18">
    <name type="scientific">Lactococcus lactis subsp. lactis</name>
    <name type="common">Streptococcus lactis</name>
    <dbReference type="NCBI Taxonomy" id="1360"/>
    <lineage>
        <taxon>Bacteria</taxon>
        <taxon>Bacillati</taxon>
        <taxon>Bacillota</taxon>
        <taxon>Bacilli</taxon>
        <taxon>Lactobacillales</taxon>
        <taxon>Streptococcaceae</taxon>
        <taxon>Lactococcus</taxon>
    </lineage>
</organism>
<dbReference type="EMBL" id="LKLW01000008">
    <property type="protein sequence ID" value="KSU29897.1"/>
    <property type="molecule type" value="Genomic_DNA"/>
</dbReference>
<comment type="similarity">
    <text evidence="9">Belongs to the binding-protein-dependent transport system permease family.</text>
</comment>
<reference evidence="11" key="6">
    <citation type="submission" date="2023-09" db="EMBL/GenBank/DDBJ databases">
        <title>Complete Genomes and Methylome analysis of Lactococcus lactis subs lactis strains.</title>
        <authorList>
            <person name="Fomenkov A."/>
            <person name="McDonnell B."/>
            <person name="Sun L."/>
            <person name="Van Sinderen D."/>
            <person name="Roberts R.J."/>
        </authorList>
    </citation>
    <scope>NUCLEOTIDE SEQUENCE</scope>
    <source>
        <strain evidence="11">229</strain>
    </source>
</reference>
<dbReference type="Proteomes" id="UP000192067">
    <property type="component" value="Chromosome"/>
</dbReference>
<dbReference type="Proteomes" id="UP000031847">
    <property type="component" value="Unassembled WGS sequence"/>
</dbReference>
<evidence type="ECO:0000313" key="20">
    <source>
        <dbReference type="Proteomes" id="UP000053719"/>
    </source>
</evidence>
<dbReference type="EMBL" id="CP015902">
    <property type="protein sequence ID" value="ARE20006.1"/>
    <property type="molecule type" value="Genomic_DNA"/>
</dbReference>
<evidence type="ECO:0000256" key="7">
    <source>
        <dbReference type="ARBA" id="ARBA00022989"/>
    </source>
</evidence>
<feature type="domain" description="ABC transmembrane type-1" evidence="10">
    <location>
        <begin position="93"/>
        <end position="290"/>
    </location>
</feature>
<keyword evidence="6" id="KW-0653">Protein transport</keyword>
<reference evidence="15 18" key="1">
    <citation type="submission" date="2015-01" db="EMBL/GenBank/DDBJ databases">
        <title>Lactococcus lactis subsp.lactis JCM 5805 whole genome shotgun sequence.</title>
        <authorList>
            <person name="Fujii T."/>
            <person name="Tomita Y."/>
            <person name="Ikushima S."/>
            <person name="Fujiwara D."/>
        </authorList>
    </citation>
    <scope>NUCLEOTIDE SEQUENCE [LARGE SCALE GENOMIC DNA]</scope>
    <source>
        <strain evidence="15 18">JCM 5805</strain>
    </source>
</reference>
<feature type="transmembrane region" description="Helical" evidence="9">
    <location>
        <begin position="271"/>
        <end position="297"/>
    </location>
</feature>
<dbReference type="InterPro" id="IPR035906">
    <property type="entry name" value="MetI-like_sf"/>
</dbReference>
<name>A0A0A7SXT8_LACLL</name>
<dbReference type="AlphaFoldDB" id="A0A0A7SXT8"/>
<dbReference type="EMBL" id="BBSI01000040">
    <property type="protein sequence ID" value="GAM81477.1"/>
    <property type="molecule type" value="Genomic_DNA"/>
</dbReference>
<dbReference type="PROSITE" id="PS50928">
    <property type="entry name" value="ABC_TM1"/>
    <property type="match status" value="1"/>
</dbReference>
<evidence type="ECO:0000256" key="6">
    <source>
        <dbReference type="ARBA" id="ARBA00022927"/>
    </source>
</evidence>